<dbReference type="CDD" id="cd04725">
    <property type="entry name" value="OMP_decarboxylase_like"/>
    <property type="match status" value="1"/>
</dbReference>
<dbReference type="InterPro" id="IPR011060">
    <property type="entry name" value="RibuloseP-bd_barrel"/>
</dbReference>
<comment type="pathway">
    <text evidence="1">Pyrimidine metabolism; UMP biosynthesis via de novo pathway; UMP from orotate: step 2/2.</text>
</comment>
<dbReference type="EC" id="4.1.1.23" evidence="2"/>
<dbReference type="UniPathway" id="UPA00070">
    <property type="reaction ID" value="UER00120"/>
</dbReference>
<dbReference type="InterPro" id="IPR001754">
    <property type="entry name" value="OMPdeCOase_dom"/>
</dbReference>
<dbReference type="PANTHER" id="PTHR32119">
    <property type="entry name" value="OROTIDINE 5'-PHOSPHATE DECARBOXYLASE"/>
    <property type="match status" value="1"/>
</dbReference>
<dbReference type="GO" id="GO:0004590">
    <property type="term" value="F:orotidine-5'-phosphate decarboxylase activity"/>
    <property type="evidence" value="ECO:0007669"/>
    <property type="project" value="UniProtKB-EC"/>
</dbReference>
<dbReference type="EMBL" id="BARW01013105">
    <property type="protein sequence ID" value="GAI76202.1"/>
    <property type="molecule type" value="Genomic_DNA"/>
</dbReference>
<dbReference type="PANTHER" id="PTHR32119:SF2">
    <property type="entry name" value="OROTIDINE 5'-PHOSPHATE DECARBOXYLASE"/>
    <property type="match status" value="1"/>
</dbReference>
<dbReference type="PROSITE" id="PS00156">
    <property type="entry name" value="OMPDECASE"/>
    <property type="match status" value="1"/>
</dbReference>
<evidence type="ECO:0000259" key="8">
    <source>
        <dbReference type="SMART" id="SM00934"/>
    </source>
</evidence>
<protein>
    <recommendedName>
        <fullName evidence="3">Orotidine 5'-phosphate decarboxylase</fullName>
        <ecNumber evidence="2">4.1.1.23</ecNumber>
    </recommendedName>
    <alternativeName>
        <fullName evidence="7">OMP decarboxylase</fullName>
    </alternativeName>
</protein>
<evidence type="ECO:0000256" key="7">
    <source>
        <dbReference type="ARBA" id="ARBA00033428"/>
    </source>
</evidence>
<evidence type="ECO:0000256" key="4">
    <source>
        <dbReference type="ARBA" id="ARBA00022793"/>
    </source>
</evidence>
<name>X1R621_9ZZZZ</name>
<dbReference type="GO" id="GO:0005829">
    <property type="term" value="C:cytosol"/>
    <property type="evidence" value="ECO:0007669"/>
    <property type="project" value="TreeGrafter"/>
</dbReference>
<feature type="domain" description="Orotidine 5'-phosphate decarboxylase" evidence="8">
    <location>
        <begin position="17"/>
        <end position="150"/>
    </location>
</feature>
<dbReference type="Gene3D" id="3.20.20.70">
    <property type="entry name" value="Aldolase class I"/>
    <property type="match status" value="1"/>
</dbReference>
<feature type="non-terminal residue" evidence="9">
    <location>
        <position position="150"/>
    </location>
</feature>
<keyword evidence="5" id="KW-0665">Pyrimidine biosynthesis</keyword>
<dbReference type="SMART" id="SM00934">
    <property type="entry name" value="OMPdecase"/>
    <property type="match status" value="1"/>
</dbReference>
<dbReference type="InterPro" id="IPR013785">
    <property type="entry name" value="Aldolase_TIM"/>
</dbReference>
<organism evidence="9">
    <name type="scientific">marine sediment metagenome</name>
    <dbReference type="NCBI Taxonomy" id="412755"/>
    <lineage>
        <taxon>unclassified sequences</taxon>
        <taxon>metagenomes</taxon>
        <taxon>ecological metagenomes</taxon>
    </lineage>
</organism>
<proteinExistence type="predicted"/>
<sequence>MIEQEGYTSMKDNNVEKIIVALDVSSKEEALSLVRQLKDTRIFKVGLQLFIAEGPPLVQHLHDLGKNVFLDLKLHDIPNTVAGAVRMGVRMGIHMMTLHAAGGKEMMSSAACAAKEEAERVGQGAPLLLAVTVLTSLKDEHLKDIGIPAG</sequence>
<gene>
    <name evidence="9" type="ORF">S12H4_24249</name>
</gene>
<comment type="caution">
    <text evidence="9">The sequence shown here is derived from an EMBL/GenBank/DDBJ whole genome shotgun (WGS) entry which is preliminary data.</text>
</comment>
<dbReference type="InterPro" id="IPR014732">
    <property type="entry name" value="OMPdecase"/>
</dbReference>
<evidence type="ECO:0000256" key="1">
    <source>
        <dbReference type="ARBA" id="ARBA00004861"/>
    </source>
</evidence>
<evidence type="ECO:0000256" key="6">
    <source>
        <dbReference type="ARBA" id="ARBA00023239"/>
    </source>
</evidence>
<dbReference type="InterPro" id="IPR018089">
    <property type="entry name" value="OMPdecase_AS"/>
</dbReference>
<evidence type="ECO:0000256" key="2">
    <source>
        <dbReference type="ARBA" id="ARBA00012321"/>
    </source>
</evidence>
<dbReference type="GO" id="GO:0044205">
    <property type="term" value="P:'de novo' UMP biosynthetic process"/>
    <property type="evidence" value="ECO:0007669"/>
    <property type="project" value="UniProtKB-UniPathway"/>
</dbReference>
<evidence type="ECO:0000313" key="9">
    <source>
        <dbReference type="EMBL" id="GAI76202.1"/>
    </source>
</evidence>
<dbReference type="SUPFAM" id="SSF51366">
    <property type="entry name" value="Ribulose-phoshate binding barrel"/>
    <property type="match status" value="1"/>
</dbReference>
<reference evidence="9" key="1">
    <citation type="journal article" date="2014" name="Front. Microbiol.">
        <title>High frequency of phylogenetically diverse reductive dehalogenase-homologous genes in deep subseafloor sedimentary metagenomes.</title>
        <authorList>
            <person name="Kawai M."/>
            <person name="Futagami T."/>
            <person name="Toyoda A."/>
            <person name="Takaki Y."/>
            <person name="Nishi S."/>
            <person name="Hori S."/>
            <person name="Arai W."/>
            <person name="Tsubouchi T."/>
            <person name="Morono Y."/>
            <person name="Uchiyama I."/>
            <person name="Ito T."/>
            <person name="Fujiyama A."/>
            <person name="Inagaki F."/>
            <person name="Takami H."/>
        </authorList>
    </citation>
    <scope>NUCLEOTIDE SEQUENCE</scope>
    <source>
        <strain evidence="9">Expedition CK06-06</strain>
    </source>
</reference>
<dbReference type="Pfam" id="PF00215">
    <property type="entry name" value="OMPdecase"/>
    <property type="match status" value="1"/>
</dbReference>
<dbReference type="AlphaFoldDB" id="X1R621"/>
<dbReference type="GO" id="GO:0006207">
    <property type="term" value="P:'de novo' pyrimidine nucleobase biosynthetic process"/>
    <property type="evidence" value="ECO:0007669"/>
    <property type="project" value="InterPro"/>
</dbReference>
<evidence type="ECO:0000256" key="5">
    <source>
        <dbReference type="ARBA" id="ARBA00022975"/>
    </source>
</evidence>
<keyword evidence="4" id="KW-0210">Decarboxylase</keyword>
<evidence type="ECO:0000256" key="3">
    <source>
        <dbReference type="ARBA" id="ARBA00021923"/>
    </source>
</evidence>
<accession>X1R621</accession>
<keyword evidence="6" id="KW-0456">Lyase</keyword>
<dbReference type="NCBIfam" id="TIGR01740">
    <property type="entry name" value="pyrF"/>
    <property type="match status" value="1"/>
</dbReference>